<keyword evidence="2" id="KW-0731">Sigma factor</keyword>
<sequence>MDDDVTQRLVTAHLELARAVAARYFQHDPTRDEDLVQVAYIGLIKAARRYRPSRGGFVAYALPTIAGEVKRHLRDHGWMVRPPRARQELNRRIASAVPELTQQLRRTPTRDDLALELGATPDEVTAAGACDGCLRPLSLDVQVGDSSTPLSELIADESSHEAEADRRVTVWAALRTLAPRERTIVYLRFFEELPQQAIADRLGISQMHVSRILRRTLGQLHLAIGA</sequence>
<evidence type="ECO:0000256" key="1">
    <source>
        <dbReference type="ARBA" id="ARBA00023015"/>
    </source>
</evidence>
<dbReference type="Pfam" id="PF04545">
    <property type="entry name" value="Sigma70_r4"/>
    <property type="match status" value="1"/>
</dbReference>
<dbReference type="InterPro" id="IPR007627">
    <property type="entry name" value="RNA_pol_sigma70_r2"/>
</dbReference>
<evidence type="ECO:0000259" key="7">
    <source>
        <dbReference type="Pfam" id="PF04545"/>
    </source>
</evidence>
<feature type="domain" description="RNA polymerase sigma-70 region 2" evidence="6">
    <location>
        <begin position="9"/>
        <end position="78"/>
    </location>
</feature>
<dbReference type="SUPFAM" id="SSF88659">
    <property type="entry name" value="Sigma3 and sigma4 domains of RNA polymerase sigma factors"/>
    <property type="match status" value="2"/>
</dbReference>
<evidence type="ECO:0000313" key="9">
    <source>
        <dbReference type="Proteomes" id="UP001214553"/>
    </source>
</evidence>
<dbReference type="InterPro" id="IPR013325">
    <property type="entry name" value="RNA_pol_sigma_r2"/>
</dbReference>
<evidence type="ECO:0000259" key="6">
    <source>
        <dbReference type="Pfam" id="PF04542"/>
    </source>
</evidence>
<proteinExistence type="predicted"/>
<dbReference type="Proteomes" id="UP001214553">
    <property type="component" value="Chromosome"/>
</dbReference>
<reference evidence="8 9" key="1">
    <citation type="submission" date="2023-03" db="EMBL/GenBank/DDBJ databases">
        <title>Genome sequence of Microbacterium sp. KACC 23027.</title>
        <authorList>
            <person name="Kim S."/>
            <person name="Heo J."/>
            <person name="Kwon S.-W."/>
        </authorList>
    </citation>
    <scope>NUCLEOTIDE SEQUENCE [LARGE SCALE GENOMIC DNA]</scope>
    <source>
        <strain evidence="8 9">KACC 23027</strain>
    </source>
</reference>
<keyword evidence="1" id="KW-0805">Transcription regulation</keyword>
<dbReference type="Gene3D" id="1.20.120.1810">
    <property type="match status" value="1"/>
</dbReference>
<dbReference type="NCBIfam" id="TIGR02937">
    <property type="entry name" value="sigma70-ECF"/>
    <property type="match status" value="1"/>
</dbReference>
<keyword evidence="4" id="KW-0804">Transcription</keyword>
<evidence type="ECO:0000256" key="3">
    <source>
        <dbReference type="ARBA" id="ARBA00023125"/>
    </source>
</evidence>
<evidence type="ECO:0000259" key="5">
    <source>
        <dbReference type="Pfam" id="PF04539"/>
    </source>
</evidence>
<dbReference type="Pfam" id="PF04542">
    <property type="entry name" value="Sigma70_r2"/>
    <property type="match status" value="1"/>
</dbReference>
<dbReference type="InterPro" id="IPR007624">
    <property type="entry name" value="RNA_pol_sigma70_r3"/>
</dbReference>
<dbReference type="Gene3D" id="1.10.10.10">
    <property type="entry name" value="Winged helix-like DNA-binding domain superfamily/Winged helix DNA-binding domain"/>
    <property type="match status" value="2"/>
</dbReference>
<dbReference type="EMBL" id="CP119108">
    <property type="protein sequence ID" value="WEG09488.1"/>
    <property type="molecule type" value="Genomic_DNA"/>
</dbReference>
<gene>
    <name evidence="8" type="ORF">PU630_02670</name>
</gene>
<dbReference type="InterPro" id="IPR007630">
    <property type="entry name" value="RNA_pol_sigma70_r4"/>
</dbReference>
<protein>
    <submittedName>
        <fullName evidence="8">Sigma-70 family RNA polymerase sigma factor</fullName>
    </submittedName>
</protein>
<dbReference type="SUPFAM" id="SSF88946">
    <property type="entry name" value="Sigma2 domain of RNA polymerase sigma factors"/>
    <property type="match status" value="1"/>
</dbReference>
<evidence type="ECO:0000256" key="4">
    <source>
        <dbReference type="ARBA" id="ARBA00023163"/>
    </source>
</evidence>
<keyword evidence="3" id="KW-0238">DNA-binding</keyword>
<dbReference type="InterPro" id="IPR036388">
    <property type="entry name" value="WH-like_DNA-bd_sf"/>
</dbReference>
<dbReference type="Pfam" id="PF04539">
    <property type="entry name" value="Sigma70_r3"/>
    <property type="match status" value="1"/>
</dbReference>
<feature type="domain" description="RNA polymerase sigma-70 region 3" evidence="5">
    <location>
        <begin position="88"/>
        <end position="161"/>
    </location>
</feature>
<dbReference type="PANTHER" id="PTHR30385:SF4">
    <property type="entry name" value="RNA POLYMERASE SIGMA-E FACTOR"/>
    <property type="match status" value="1"/>
</dbReference>
<evidence type="ECO:0000256" key="2">
    <source>
        <dbReference type="ARBA" id="ARBA00023082"/>
    </source>
</evidence>
<dbReference type="InterPro" id="IPR013324">
    <property type="entry name" value="RNA_pol_sigma_r3/r4-like"/>
</dbReference>
<keyword evidence="9" id="KW-1185">Reference proteome</keyword>
<dbReference type="RefSeq" id="WP_275278812.1">
    <property type="nucleotide sequence ID" value="NZ_CP119108.1"/>
</dbReference>
<organism evidence="8 9">
    <name type="scientific">Microbacterium horticulturae</name>
    <dbReference type="NCBI Taxonomy" id="3028316"/>
    <lineage>
        <taxon>Bacteria</taxon>
        <taxon>Bacillati</taxon>
        <taxon>Actinomycetota</taxon>
        <taxon>Actinomycetes</taxon>
        <taxon>Micrococcales</taxon>
        <taxon>Microbacteriaceae</taxon>
        <taxon>Microbacterium</taxon>
    </lineage>
</organism>
<accession>A0ABY8BZ85</accession>
<feature type="domain" description="RNA polymerase sigma-70 region 4" evidence="7">
    <location>
        <begin position="173"/>
        <end position="220"/>
    </location>
</feature>
<dbReference type="PANTHER" id="PTHR30385">
    <property type="entry name" value="SIGMA FACTOR F FLAGELLAR"/>
    <property type="match status" value="1"/>
</dbReference>
<dbReference type="CDD" id="cd06171">
    <property type="entry name" value="Sigma70_r4"/>
    <property type="match status" value="1"/>
</dbReference>
<evidence type="ECO:0000313" key="8">
    <source>
        <dbReference type="EMBL" id="WEG09488.1"/>
    </source>
</evidence>
<name>A0ABY8BZ85_9MICO</name>
<dbReference type="InterPro" id="IPR014284">
    <property type="entry name" value="RNA_pol_sigma-70_dom"/>
</dbReference>